<gene>
    <name evidence="3" type="ORF">BJ508DRAFT_380547</name>
</gene>
<dbReference type="SUPFAM" id="SSF56112">
    <property type="entry name" value="Protein kinase-like (PK-like)"/>
    <property type="match status" value="1"/>
</dbReference>
<sequence length="537" mass="60932">MFVVLQDSNTDVAQDLKAAEAPSSCHSHVSYPAIPKNRRLTTPPPPNKVWDPADTDSIYGLGWTFFMGRPEWTAEPDVDVIRRTVRDCLQTTEEITVNFLANGMYNRAYVITLGENGSKKDSDLIFRASLPICPHYKTASEVATLQFLRKHTSIPVPRVHSYNSSADLLDNELRFEWILMERIEGVPFTNIWRRSEAIGVERFESIVETVAGFFNELHEIRFPVIGSLYMEEDLSSQNDDLIAAHPTGYNGFMIGPIVYEAYSGRILNVPRDVGPFLTDHSFMKAIVEAHLATLQELKGRQEADSDTSSMFEGVIVETMPAGVNLFERLRNDIVSEIFPDVQSKSPNGYPLIHHDLHSDNLMVNAETLTITGILDWEFINTVPAWLETDYPKIIRGSKVVPEEEPVRLIGEGEREAHENDPWVPWARMKLRRVYDRAFGRSPELLLDADKEKKREFKKYLFFVLEDPDWVSGWCDRVLEWRAGVSSSEEEHQQEHDLLVPEPIPSSQSDDLSDPNPDTCLPQLASLEPAAMSTDIIS</sequence>
<evidence type="ECO:0000313" key="3">
    <source>
        <dbReference type="EMBL" id="RPA74570.1"/>
    </source>
</evidence>
<dbReference type="InterPro" id="IPR002575">
    <property type="entry name" value="Aminoglycoside_PTrfase"/>
</dbReference>
<dbReference type="OrthoDB" id="2906425at2759"/>
<name>A0A3N4HS05_ASCIM</name>
<evidence type="ECO:0000313" key="4">
    <source>
        <dbReference type="Proteomes" id="UP000275078"/>
    </source>
</evidence>
<organism evidence="3 4">
    <name type="scientific">Ascobolus immersus RN42</name>
    <dbReference type="NCBI Taxonomy" id="1160509"/>
    <lineage>
        <taxon>Eukaryota</taxon>
        <taxon>Fungi</taxon>
        <taxon>Dikarya</taxon>
        <taxon>Ascomycota</taxon>
        <taxon>Pezizomycotina</taxon>
        <taxon>Pezizomycetes</taxon>
        <taxon>Pezizales</taxon>
        <taxon>Ascobolaceae</taxon>
        <taxon>Ascobolus</taxon>
    </lineage>
</organism>
<dbReference type="STRING" id="1160509.A0A3N4HS05"/>
<feature type="domain" description="Aminoglycoside phosphotransferase" evidence="2">
    <location>
        <begin position="351"/>
        <end position="379"/>
    </location>
</feature>
<dbReference type="Gene3D" id="3.90.1200.10">
    <property type="match status" value="1"/>
</dbReference>
<feature type="compositionally biased region" description="Basic and acidic residues" evidence="1">
    <location>
        <begin position="489"/>
        <end position="498"/>
    </location>
</feature>
<dbReference type="Pfam" id="PF01636">
    <property type="entry name" value="APH"/>
    <property type="match status" value="2"/>
</dbReference>
<dbReference type="Gene3D" id="3.30.200.20">
    <property type="entry name" value="Phosphorylase Kinase, domain 1"/>
    <property type="match status" value="1"/>
</dbReference>
<evidence type="ECO:0000256" key="1">
    <source>
        <dbReference type="SAM" id="MobiDB-lite"/>
    </source>
</evidence>
<dbReference type="EMBL" id="ML119787">
    <property type="protein sequence ID" value="RPA74570.1"/>
    <property type="molecule type" value="Genomic_DNA"/>
</dbReference>
<dbReference type="PANTHER" id="PTHR21310:SF13">
    <property type="entry name" value="AMINOGLYCOSIDE PHOSPHOTRANSFERASE DOMAIN-CONTAINING PROTEIN"/>
    <property type="match status" value="1"/>
</dbReference>
<evidence type="ECO:0000259" key="2">
    <source>
        <dbReference type="Pfam" id="PF01636"/>
    </source>
</evidence>
<proteinExistence type="predicted"/>
<dbReference type="Proteomes" id="UP000275078">
    <property type="component" value="Unassembled WGS sequence"/>
</dbReference>
<dbReference type="PANTHER" id="PTHR21310">
    <property type="entry name" value="AMINOGLYCOSIDE PHOSPHOTRANSFERASE-RELATED-RELATED"/>
    <property type="match status" value="1"/>
</dbReference>
<dbReference type="AlphaFoldDB" id="A0A3N4HS05"/>
<dbReference type="InterPro" id="IPR051678">
    <property type="entry name" value="AGP_Transferase"/>
</dbReference>
<protein>
    <recommendedName>
        <fullName evidence="2">Aminoglycoside phosphotransferase domain-containing protein</fullName>
    </recommendedName>
</protein>
<feature type="region of interest" description="Disordered" evidence="1">
    <location>
        <begin position="489"/>
        <end position="524"/>
    </location>
</feature>
<accession>A0A3N4HS05</accession>
<keyword evidence="4" id="KW-1185">Reference proteome</keyword>
<dbReference type="InterPro" id="IPR011009">
    <property type="entry name" value="Kinase-like_dom_sf"/>
</dbReference>
<feature type="domain" description="Aminoglycoside phosphotransferase" evidence="2">
    <location>
        <begin position="97"/>
        <end position="243"/>
    </location>
</feature>
<reference evidence="3 4" key="1">
    <citation type="journal article" date="2018" name="Nat. Ecol. Evol.">
        <title>Pezizomycetes genomes reveal the molecular basis of ectomycorrhizal truffle lifestyle.</title>
        <authorList>
            <person name="Murat C."/>
            <person name="Payen T."/>
            <person name="Noel B."/>
            <person name="Kuo A."/>
            <person name="Morin E."/>
            <person name="Chen J."/>
            <person name="Kohler A."/>
            <person name="Krizsan K."/>
            <person name="Balestrini R."/>
            <person name="Da Silva C."/>
            <person name="Montanini B."/>
            <person name="Hainaut M."/>
            <person name="Levati E."/>
            <person name="Barry K.W."/>
            <person name="Belfiori B."/>
            <person name="Cichocki N."/>
            <person name="Clum A."/>
            <person name="Dockter R.B."/>
            <person name="Fauchery L."/>
            <person name="Guy J."/>
            <person name="Iotti M."/>
            <person name="Le Tacon F."/>
            <person name="Lindquist E.A."/>
            <person name="Lipzen A."/>
            <person name="Malagnac F."/>
            <person name="Mello A."/>
            <person name="Molinier V."/>
            <person name="Miyauchi S."/>
            <person name="Poulain J."/>
            <person name="Riccioni C."/>
            <person name="Rubini A."/>
            <person name="Sitrit Y."/>
            <person name="Splivallo R."/>
            <person name="Traeger S."/>
            <person name="Wang M."/>
            <person name="Zifcakova L."/>
            <person name="Wipf D."/>
            <person name="Zambonelli A."/>
            <person name="Paolocci F."/>
            <person name="Nowrousian M."/>
            <person name="Ottonello S."/>
            <person name="Baldrian P."/>
            <person name="Spatafora J.W."/>
            <person name="Henrissat B."/>
            <person name="Nagy L.G."/>
            <person name="Aury J.M."/>
            <person name="Wincker P."/>
            <person name="Grigoriev I.V."/>
            <person name="Bonfante P."/>
            <person name="Martin F.M."/>
        </authorList>
    </citation>
    <scope>NUCLEOTIDE SEQUENCE [LARGE SCALE GENOMIC DNA]</scope>
    <source>
        <strain evidence="3 4">RN42</strain>
    </source>
</reference>